<proteinExistence type="predicted"/>
<evidence type="ECO:0000313" key="1">
    <source>
        <dbReference type="EMBL" id="ETW78888.1"/>
    </source>
</evidence>
<dbReference type="HOGENOM" id="CLU_3019869_0_0_1"/>
<accession>W4JZ87</accession>
<dbReference type="RefSeq" id="XP_009549178.1">
    <property type="nucleotide sequence ID" value="XM_009550883.1"/>
</dbReference>
<reference evidence="1 2" key="1">
    <citation type="journal article" date="2012" name="New Phytol.">
        <title>Insight into trade-off between wood decay and parasitism from the genome of a fungal forest pathogen.</title>
        <authorList>
            <person name="Olson A."/>
            <person name="Aerts A."/>
            <person name="Asiegbu F."/>
            <person name="Belbahri L."/>
            <person name="Bouzid O."/>
            <person name="Broberg A."/>
            <person name="Canback B."/>
            <person name="Coutinho P.M."/>
            <person name="Cullen D."/>
            <person name="Dalman K."/>
            <person name="Deflorio G."/>
            <person name="van Diepen L.T."/>
            <person name="Dunand C."/>
            <person name="Duplessis S."/>
            <person name="Durling M."/>
            <person name="Gonthier P."/>
            <person name="Grimwood J."/>
            <person name="Fossdal C.G."/>
            <person name="Hansson D."/>
            <person name="Henrissat B."/>
            <person name="Hietala A."/>
            <person name="Himmelstrand K."/>
            <person name="Hoffmeister D."/>
            <person name="Hogberg N."/>
            <person name="James T.Y."/>
            <person name="Karlsson M."/>
            <person name="Kohler A."/>
            <person name="Kues U."/>
            <person name="Lee Y.H."/>
            <person name="Lin Y.C."/>
            <person name="Lind M."/>
            <person name="Lindquist E."/>
            <person name="Lombard V."/>
            <person name="Lucas S."/>
            <person name="Lunden K."/>
            <person name="Morin E."/>
            <person name="Murat C."/>
            <person name="Park J."/>
            <person name="Raffaello T."/>
            <person name="Rouze P."/>
            <person name="Salamov A."/>
            <person name="Schmutz J."/>
            <person name="Solheim H."/>
            <person name="Stahlberg J."/>
            <person name="Velez H."/>
            <person name="de Vries R.P."/>
            <person name="Wiebenga A."/>
            <person name="Woodward S."/>
            <person name="Yakovlev I."/>
            <person name="Garbelotto M."/>
            <person name="Martin F."/>
            <person name="Grigoriev I.V."/>
            <person name="Stenlid J."/>
        </authorList>
    </citation>
    <scope>NUCLEOTIDE SEQUENCE [LARGE SCALE GENOMIC DNA]</scope>
    <source>
        <strain evidence="1 2">TC 32-1</strain>
    </source>
</reference>
<protein>
    <submittedName>
        <fullName evidence="1">Uncharacterized protein</fullName>
    </submittedName>
</protein>
<dbReference type="GeneID" id="20668691"/>
<feature type="non-terminal residue" evidence="1">
    <location>
        <position position="1"/>
    </location>
</feature>
<dbReference type="Proteomes" id="UP000030671">
    <property type="component" value="Unassembled WGS sequence"/>
</dbReference>
<dbReference type="KEGG" id="hir:HETIRDRAFT_224622"/>
<dbReference type="InParanoid" id="W4JZ87"/>
<name>W4JZ87_HETIT</name>
<feature type="non-terminal residue" evidence="1">
    <location>
        <position position="56"/>
    </location>
</feature>
<gene>
    <name evidence="1" type="ORF">HETIRDRAFT_224622</name>
</gene>
<sequence>RPGRRGSPNEWLFSIVRRVGRTCPNSRPGSPRLRVASIMLPPTTGLPGVRASCRSV</sequence>
<organism evidence="1 2">
    <name type="scientific">Heterobasidion irregulare (strain TC 32-1)</name>
    <dbReference type="NCBI Taxonomy" id="747525"/>
    <lineage>
        <taxon>Eukaryota</taxon>
        <taxon>Fungi</taxon>
        <taxon>Dikarya</taxon>
        <taxon>Basidiomycota</taxon>
        <taxon>Agaricomycotina</taxon>
        <taxon>Agaricomycetes</taxon>
        <taxon>Russulales</taxon>
        <taxon>Bondarzewiaceae</taxon>
        <taxon>Heterobasidion</taxon>
        <taxon>Heterobasidion annosum species complex</taxon>
    </lineage>
</organism>
<dbReference type="AlphaFoldDB" id="W4JZ87"/>
<keyword evidence="2" id="KW-1185">Reference proteome</keyword>
<evidence type="ECO:0000313" key="2">
    <source>
        <dbReference type="Proteomes" id="UP000030671"/>
    </source>
</evidence>
<dbReference type="EMBL" id="KI925461">
    <property type="protein sequence ID" value="ETW78888.1"/>
    <property type="molecule type" value="Genomic_DNA"/>
</dbReference>